<evidence type="ECO:0000313" key="2">
    <source>
        <dbReference type="EMBL" id="RZO23095.1"/>
    </source>
</evidence>
<gene>
    <name evidence="2" type="ORF">EVB03_01675</name>
</gene>
<dbReference type="Proteomes" id="UP000315889">
    <property type="component" value="Unassembled WGS sequence"/>
</dbReference>
<accession>A0A520MPI2</accession>
<keyword evidence="1" id="KW-1133">Transmembrane helix</keyword>
<sequence>MSIIVRNIKWIMLFAGVITCTTFFAVIAPQDALLNMFGSGLTEPLANLVVRSWGFLISIMGILLIYGAFNEDSRMLCVITTGISKIGFLFLILIFGTDYIDKLWVTVVFDSIVVLTLATYVVSVKRTVGKI</sequence>
<protein>
    <recommendedName>
        <fullName evidence="4">DUF4345 domain-containing protein</fullName>
    </recommendedName>
</protein>
<dbReference type="EMBL" id="SHBP01000001">
    <property type="protein sequence ID" value="RZO23095.1"/>
    <property type="molecule type" value="Genomic_DNA"/>
</dbReference>
<evidence type="ECO:0000256" key="1">
    <source>
        <dbReference type="SAM" id="Phobius"/>
    </source>
</evidence>
<feature type="transmembrane region" description="Helical" evidence="1">
    <location>
        <begin position="48"/>
        <end position="69"/>
    </location>
</feature>
<feature type="transmembrane region" description="Helical" evidence="1">
    <location>
        <begin position="7"/>
        <end position="28"/>
    </location>
</feature>
<feature type="transmembrane region" description="Helical" evidence="1">
    <location>
        <begin position="103"/>
        <end position="122"/>
    </location>
</feature>
<keyword evidence="1" id="KW-0472">Membrane</keyword>
<evidence type="ECO:0008006" key="4">
    <source>
        <dbReference type="Google" id="ProtNLM"/>
    </source>
</evidence>
<keyword evidence="1" id="KW-0812">Transmembrane</keyword>
<evidence type="ECO:0000313" key="3">
    <source>
        <dbReference type="Proteomes" id="UP000315889"/>
    </source>
</evidence>
<feature type="transmembrane region" description="Helical" evidence="1">
    <location>
        <begin position="76"/>
        <end position="97"/>
    </location>
</feature>
<dbReference type="AlphaFoldDB" id="A0A520MPI2"/>
<name>A0A520MPI2_9GAMM</name>
<reference evidence="2 3" key="1">
    <citation type="submission" date="2019-02" db="EMBL/GenBank/DDBJ databases">
        <title>Prokaryotic population dynamics and viral predation in marine succession experiment using metagenomics: the confinement effect.</title>
        <authorList>
            <person name="Haro-Moreno J.M."/>
            <person name="Rodriguez-Valera F."/>
            <person name="Lopez-Perez M."/>
        </authorList>
    </citation>
    <scope>NUCLEOTIDE SEQUENCE [LARGE SCALE GENOMIC DNA]</scope>
    <source>
        <strain evidence="2">MED-G170</strain>
    </source>
</reference>
<comment type="caution">
    <text evidence="2">The sequence shown here is derived from an EMBL/GenBank/DDBJ whole genome shotgun (WGS) entry which is preliminary data.</text>
</comment>
<proteinExistence type="predicted"/>
<organism evidence="2 3">
    <name type="scientific">SAR92 clade bacterium</name>
    <dbReference type="NCBI Taxonomy" id="2315479"/>
    <lineage>
        <taxon>Bacteria</taxon>
        <taxon>Pseudomonadati</taxon>
        <taxon>Pseudomonadota</taxon>
        <taxon>Gammaproteobacteria</taxon>
        <taxon>Cellvibrionales</taxon>
        <taxon>Porticoccaceae</taxon>
        <taxon>SAR92 clade</taxon>
    </lineage>
</organism>